<dbReference type="GO" id="GO:0000981">
    <property type="term" value="F:DNA-binding transcription factor activity, RNA polymerase II-specific"/>
    <property type="evidence" value="ECO:0007669"/>
    <property type="project" value="InterPro"/>
</dbReference>
<dbReference type="InterPro" id="IPR050987">
    <property type="entry name" value="AtrR-like"/>
</dbReference>
<protein>
    <recommendedName>
        <fullName evidence="7">Zn(2)-C6 fungal-type domain-containing protein</fullName>
    </recommendedName>
</protein>
<feature type="domain" description="Zn(2)-C6 fungal-type" evidence="7">
    <location>
        <begin position="47"/>
        <end position="76"/>
    </location>
</feature>
<evidence type="ECO:0000256" key="1">
    <source>
        <dbReference type="ARBA" id="ARBA00022723"/>
    </source>
</evidence>
<evidence type="ECO:0000256" key="3">
    <source>
        <dbReference type="ARBA" id="ARBA00023125"/>
    </source>
</evidence>
<organism evidence="8 9">
    <name type="scientific">Aspergillus puulaauensis</name>
    <dbReference type="NCBI Taxonomy" id="1220207"/>
    <lineage>
        <taxon>Eukaryota</taxon>
        <taxon>Fungi</taxon>
        <taxon>Dikarya</taxon>
        <taxon>Ascomycota</taxon>
        <taxon>Pezizomycotina</taxon>
        <taxon>Eurotiomycetes</taxon>
        <taxon>Eurotiomycetidae</taxon>
        <taxon>Eurotiales</taxon>
        <taxon>Aspergillaceae</taxon>
        <taxon>Aspergillus</taxon>
    </lineage>
</organism>
<evidence type="ECO:0000256" key="6">
    <source>
        <dbReference type="SAM" id="MobiDB-lite"/>
    </source>
</evidence>
<dbReference type="PROSITE" id="PS00463">
    <property type="entry name" value="ZN2_CY6_FUNGAL_1"/>
    <property type="match status" value="1"/>
</dbReference>
<dbReference type="InterPro" id="IPR007219">
    <property type="entry name" value="XnlR_reg_dom"/>
</dbReference>
<keyword evidence="9" id="KW-1185">Reference proteome</keyword>
<dbReference type="RefSeq" id="XP_041562802.1">
    <property type="nucleotide sequence ID" value="XM_041697253.1"/>
</dbReference>
<feature type="compositionally biased region" description="Polar residues" evidence="6">
    <location>
        <begin position="1"/>
        <end position="11"/>
    </location>
</feature>
<keyword evidence="3" id="KW-0238">DNA-binding</keyword>
<name>A0A7R7XZL5_9EURO</name>
<proteinExistence type="predicted"/>
<dbReference type="CDD" id="cd12148">
    <property type="entry name" value="fungal_TF_MHR"/>
    <property type="match status" value="1"/>
</dbReference>
<keyword evidence="1" id="KW-0479">Metal-binding</keyword>
<dbReference type="CDD" id="cd00067">
    <property type="entry name" value="GAL4"/>
    <property type="match status" value="1"/>
</dbReference>
<feature type="region of interest" description="Disordered" evidence="6">
    <location>
        <begin position="1"/>
        <end position="41"/>
    </location>
</feature>
<dbReference type="Gene3D" id="4.10.240.10">
    <property type="entry name" value="Zn(2)-C6 fungal-type DNA-binding domain"/>
    <property type="match status" value="1"/>
</dbReference>
<reference evidence="8" key="1">
    <citation type="submission" date="2021-01" db="EMBL/GenBank/DDBJ databases">
        <authorList>
            <consortium name="Aspergillus puulaauensis MK2 genome sequencing consortium"/>
            <person name="Kazuki M."/>
            <person name="Futagami T."/>
        </authorList>
    </citation>
    <scope>NUCLEOTIDE SEQUENCE</scope>
    <source>
        <strain evidence="8">MK2</strain>
    </source>
</reference>
<dbReference type="GO" id="GO:0008270">
    <property type="term" value="F:zinc ion binding"/>
    <property type="evidence" value="ECO:0007669"/>
    <property type="project" value="InterPro"/>
</dbReference>
<dbReference type="InterPro" id="IPR001138">
    <property type="entry name" value="Zn2Cys6_DnaBD"/>
</dbReference>
<dbReference type="SMART" id="SM00066">
    <property type="entry name" value="GAL4"/>
    <property type="match status" value="1"/>
</dbReference>
<evidence type="ECO:0000256" key="4">
    <source>
        <dbReference type="ARBA" id="ARBA00023163"/>
    </source>
</evidence>
<dbReference type="GeneID" id="64980613"/>
<dbReference type="OrthoDB" id="4506588at2759"/>
<keyword evidence="2" id="KW-0805">Transcription regulation</keyword>
<dbReference type="EMBL" id="AP024450">
    <property type="protein sequence ID" value="BCS30616.1"/>
    <property type="molecule type" value="Genomic_DNA"/>
</dbReference>
<keyword evidence="5" id="KW-0539">Nucleus</keyword>
<keyword evidence="4" id="KW-0804">Transcription</keyword>
<dbReference type="Pfam" id="PF04082">
    <property type="entry name" value="Fungal_trans"/>
    <property type="match status" value="1"/>
</dbReference>
<dbReference type="AlphaFoldDB" id="A0A7R7XZL5"/>
<evidence type="ECO:0000256" key="5">
    <source>
        <dbReference type="ARBA" id="ARBA00023242"/>
    </source>
</evidence>
<evidence type="ECO:0000313" key="9">
    <source>
        <dbReference type="Proteomes" id="UP000654913"/>
    </source>
</evidence>
<dbReference type="Proteomes" id="UP000654913">
    <property type="component" value="Chromosome 8"/>
</dbReference>
<evidence type="ECO:0000256" key="2">
    <source>
        <dbReference type="ARBA" id="ARBA00023015"/>
    </source>
</evidence>
<dbReference type="GO" id="GO:0003677">
    <property type="term" value="F:DNA binding"/>
    <property type="evidence" value="ECO:0007669"/>
    <property type="project" value="UniProtKB-KW"/>
</dbReference>
<dbReference type="Pfam" id="PF00172">
    <property type="entry name" value="Zn_clus"/>
    <property type="match status" value="1"/>
</dbReference>
<dbReference type="PANTHER" id="PTHR46910">
    <property type="entry name" value="TRANSCRIPTION FACTOR PDR1"/>
    <property type="match status" value="1"/>
</dbReference>
<evidence type="ECO:0000259" key="7">
    <source>
        <dbReference type="PROSITE" id="PS50048"/>
    </source>
</evidence>
<dbReference type="KEGG" id="apuu:APUU_80919S"/>
<reference evidence="8" key="2">
    <citation type="submission" date="2021-02" db="EMBL/GenBank/DDBJ databases">
        <title>Aspergillus puulaauensis MK2 genome sequence.</title>
        <authorList>
            <person name="Futagami T."/>
            <person name="Mori K."/>
            <person name="Kadooka C."/>
            <person name="Tanaka T."/>
        </authorList>
    </citation>
    <scope>NUCLEOTIDE SEQUENCE</scope>
    <source>
        <strain evidence="8">MK2</strain>
    </source>
</reference>
<evidence type="ECO:0000313" key="8">
    <source>
        <dbReference type="EMBL" id="BCS30616.1"/>
    </source>
</evidence>
<accession>A0A7R7XZL5</accession>
<dbReference type="PROSITE" id="PS50048">
    <property type="entry name" value="ZN2_CY6_FUNGAL_2"/>
    <property type="match status" value="1"/>
</dbReference>
<dbReference type="PANTHER" id="PTHR46910:SF13">
    <property type="entry name" value="SPECIFIC TRANSCRIPTION FACTOR, PUTATIVE (AFU_ORTHOLOGUE AFUA_4G06190)-RELATED"/>
    <property type="match status" value="1"/>
</dbReference>
<dbReference type="InterPro" id="IPR036864">
    <property type="entry name" value="Zn2-C6_fun-type_DNA-bd_sf"/>
</dbReference>
<dbReference type="SUPFAM" id="SSF57701">
    <property type="entry name" value="Zn2/Cys6 DNA-binding domain"/>
    <property type="match status" value="1"/>
</dbReference>
<dbReference type="GO" id="GO:0006351">
    <property type="term" value="P:DNA-templated transcription"/>
    <property type="evidence" value="ECO:0007669"/>
    <property type="project" value="InterPro"/>
</dbReference>
<gene>
    <name evidence="8" type="ORF">APUU_80919S</name>
</gene>
<sequence>MNRNSCLSSSVDRMDAITPPAPPRTKRSPAALREPRPRKREKYTRIACSSCKVRKVKCGGNQPCNRCDELQVECIYNESSQPDVDNTGSQVTHLDLELSVSRINRICEQIQQSMGHFADPHINRTCLQRKRPSENGPTQPRVQSLTDFKYTLSLTRGVLEAKGLPSPPVFTEGHPSLAVDELKSPDALITLLQNARPVLDLGHEKATQLLTVFKNEIYPLYPCISLELAQDSVDSLFSLLSRVPHSATCNVEIIDVEIMKSVMAVALLARDDMQSPLATDLASQLLWSVGSCLDQEHPQIEDIIMATLLSLYLDLKHRPVKAWRMAGVAAKLCLEVGIHQERFFDNARMNPDRIMTCKRLFACVYDADRKCSFYSGLPWTLHDGDIDMSVLRLEPQESYLSTMISLDRNLSETWVIINAPSSQSKDSRERVEFLNFQLQKFVSSMSTGDFPPLAPSVVSPPWLRVSLKRFTRLRVHHIKVLAYVGTFSSIKDLISQPQSAKGLITLAAESVDLYMEMMNDGGISPLILPSAIKILLSALSFMLLAVSQSATEYGPLCTKPFHTAIDILGNAQWSNKDPSIDICGTLEQLRRFAEIIQLSPSKRPGPLISHKQGADNTNTDLGQALGEGNVFDELQTPGSDIFSILGDVNMAQPDMLYINNIFS</sequence>